<evidence type="ECO:0000313" key="1">
    <source>
        <dbReference type="EMBL" id="RKS78036.1"/>
    </source>
</evidence>
<gene>
    <name evidence="1" type="ORF">BDK61_3674</name>
</gene>
<keyword evidence="2" id="KW-1185">Reference proteome</keyword>
<protein>
    <submittedName>
        <fullName evidence="1">Uncharacterized protein</fullName>
    </submittedName>
</protein>
<dbReference type="AlphaFoldDB" id="A0A495QVE2"/>
<proteinExistence type="predicted"/>
<sequence length="51" mass="5809">MMEKIYIYNFSSSDRLVRNRPVRWTDANAAYAAPETTAARKSNITTIRSAV</sequence>
<dbReference type="EMBL" id="RBWW01000002">
    <property type="protein sequence ID" value="RKS78036.1"/>
    <property type="molecule type" value="Genomic_DNA"/>
</dbReference>
<accession>A0A495QVE2</accession>
<evidence type="ECO:0000313" key="2">
    <source>
        <dbReference type="Proteomes" id="UP000268233"/>
    </source>
</evidence>
<dbReference type="Proteomes" id="UP000268233">
    <property type="component" value="Unassembled WGS sequence"/>
</dbReference>
<comment type="caution">
    <text evidence="1">The sequence shown here is derived from an EMBL/GenBank/DDBJ whole genome shotgun (WGS) entry which is preliminary data.</text>
</comment>
<reference evidence="1 2" key="1">
    <citation type="submission" date="2018-10" db="EMBL/GenBank/DDBJ databases">
        <title>Genomic Encyclopedia of Archaeal and Bacterial Type Strains, Phase II (KMG-II): from individual species to whole genera.</title>
        <authorList>
            <person name="Goeker M."/>
        </authorList>
    </citation>
    <scope>NUCLEOTIDE SEQUENCE [LARGE SCALE GENOMIC DNA]</scope>
    <source>
        <strain evidence="1 2">DSM 11927</strain>
    </source>
</reference>
<name>A0A495QVE2_9EURY</name>
<organism evidence="1 2">
    <name type="scientific">Haloarcula quadrata</name>
    <dbReference type="NCBI Taxonomy" id="182779"/>
    <lineage>
        <taxon>Archaea</taxon>
        <taxon>Methanobacteriati</taxon>
        <taxon>Methanobacteriota</taxon>
        <taxon>Stenosarchaea group</taxon>
        <taxon>Halobacteria</taxon>
        <taxon>Halobacteriales</taxon>
        <taxon>Haloarculaceae</taxon>
        <taxon>Haloarcula</taxon>
    </lineage>
</organism>